<name>F6I426_VITVI</name>
<accession>F6I426</accession>
<dbReference type="HOGENOM" id="CLU_1910460_0_0_1"/>
<gene>
    <name evidence="1" type="ordered locus">VIT_18s0041g00120</name>
</gene>
<reference evidence="2" key="1">
    <citation type="journal article" date="2007" name="Nature">
        <title>The grapevine genome sequence suggests ancestral hexaploidization in major angiosperm phyla.</title>
        <authorList>
            <consortium name="The French-Italian Public Consortium for Grapevine Genome Characterization."/>
            <person name="Jaillon O."/>
            <person name="Aury J.-M."/>
            <person name="Noel B."/>
            <person name="Policriti A."/>
            <person name="Clepet C."/>
            <person name="Casagrande A."/>
            <person name="Choisne N."/>
            <person name="Aubourg S."/>
            <person name="Vitulo N."/>
            <person name="Jubin C."/>
            <person name="Vezzi A."/>
            <person name="Legeai F."/>
            <person name="Hugueney P."/>
            <person name="Dasilva C."/>
            <person name="Horner D."/>
            <person name="Mica E."/>
            <person name="Jublot D."/>
            <person name="Poulain J."/>
            <person name="Bruyere C."/>
            <person name="Billault A."/>
            <person name="Segurens B."/>
            <person name="Gouyvenoux M."/>
            <person name="Ugarte E."/>
            <person name="Cattonaro F."/>
            <person name="Anthouard V."/>
            <person name="Vico V."/>
            <person name="Del Fabbro C."/>
            <person name="Alaux M."/>
            <person name="Di Gaspero G."/>
            <person name="Dumas V."/>
            <person name="Felice N."/>
            <person name="Paillard S."/>
            <person name="Juman I."/>
            <person name="Moroldo M."/>
            <person name="Scalabrin S."/>
            <person name="Canaguier A."/>
            <person name="Le Clainche I."/>
            <person name="Malacrida G."/>
            <person name="Durand E."/>
            <person name="Pesole G."/>
            <person name="Laucou V."/>
            <person name="Chatelet P."/>
            <person name="Merdinoglu D."/>
            <person name="Delledonne M."/>
            <person name="Pezzotti M."/>
            <person name="Lecharny A."/>
            <person name="Scarpelli C."/>
            <person name="Artiguenave F."/>
            <person name="Pe M.E."/>
            <person name="Valle G."/>
            <person name="Morgante M."/>
            <person name="Caboche M."/>
            <person name="Adam-Blondon A.-F."/>
            <person name="Weissenbach J."/>
            <person name="Quetier F."/>
            <person name="Wincker P."/>
        </authorList>
    </citation>
    <scope>NUCLEOTIDE SEQUENCE [LARGE SCALE GENOMIC DNA]</scope>
    <source>
        <strain evidence="2">cv. Pinot noir / PN40024</strain>
    </source>
</reference>
<sequence length="133" mass="15252">MILPSEAGSNLKHSFPNPLPSELCQGDKSNFAYSMWHFTVNEMLINNNAELRARVRLRHSPLPLTISTPTTVERSHWEKSPLSLEEDKSIRNEIILSFKDKGFLEMQLDKLKAHVDSMRGRNAHPLVKSLQFN</sequence>
<evidence type="ECO:0000313" key="2">
    <source>
        <dbReference type="Proteomes" id="UP000009183"/>
    </source>
</evidence>
<keyword evidence="2" id="KW-1185">Reference proteome</keyword>
<dbReference type="EMBL" id="FN596744">
    <property type="protein sequence ID" value="CCB61749.1"/>
    <property type="molecule type" value="Genomic_DNA"/>
</dbReference>
<dbReference type="InParanoid" id="F6I426"/>
<dbReference type="Proteomes" id="UP000009183">
    <property type="component" value="Chromosome 18"/>
</dbReference>
<evidence type="ECO:0000313" key="1">
    <source>
        <dbReference type="EMBL" id="CCB61749.1"/>
    </source>
</evidence>
<protein>
    <submittedName>
        <fullName evidence="1">Uncharacterized protein</fullName>
    </submittedName>
</protein>
<proteinExistence type="predicted"/>
<dbReference type="PaxDb" id="29760-VIT_18s0041g00120.t01"/>
<organism evidence="1 2">
    <name type="scientific">Vitis vinifera</name>
    <name type="common">Grape</name>
    <dbReference type="NCBI Taxonomy" id="29760"/>
    <lineage>
        <taxon>Eukaryota</taxon>
        <taxon>Viridiplantae</taxon>
        <taxon>Streptophyta</taxon>
        <taxon>Embryophyta</taxon>
        <taxon>Tracheophyta</taxon>
        <taxon>Spermatophyta</taxon>
        <taxon>Magnoliopsida</taxon>
        <taxon>eudicotyledons</taxon>
        <taxon>Gunneridae</taxon>
        <taxon>Pentapetalae</taxon>
        <taxon>rosids</taxon>
        <taxon>Vitales</taxon>
        <taxon>Vitaceae</taxon>
        <taxon>Viteae</taxon>
        <taxon>Vitis</taxon>
    </lineage>
</organism>
<dbReference type="AlphaFoldDB" id="F6I426"/>